<dbReference type="SUPFAM" id="SSF82549">
    <property type="entry name" value="DAK1/DegV-like"/>
    <property type="match status" value="1"/>
</dbReference>
<evidence type="ECO:0000313" key="3">
    <source>
        <dbReference type="Proteomes" id="UP000743899"/>
    </source>
</evidence>
<sequence length="280" mass="31287">MSKIKITCDSTADLSKGTLQKYNIDTVPLYIILEDETYKDSVDIQPDDIYAYAEKTGKLPKTAAVSVQNYIDLFSKYQDYDAIIHVNLGQQFSSSFQNAHLAAQEFKNVYVINSDNLSTGSGHIVLEAAELAEQGHDAKFIYEKLQELIPKIEASFVLDTLDYLKMGGRCSAIQAFGASLLNIKPCIEVIDGKMDVGKKYRGKIEKSIQKYVVDRLKNRDDIATDRVFITHSGCSEELINNVKQIVLEHQPFEEVLITRASCTISSHCGPNTLGVLFKTK</sequence>
<dbReference type="InterPro" id="IPR003797">
    <property type="entry name" value="DegV"/>
</dbReference>
<keyword evidence="1" id="KW-0446">Lipid-binding</keyword>
<dbReference type="Gene3D" id="3.30.1180.10">
    <property type="match status" value="1"/>
</dbReference>
<dbReference type="NCBIfam" id="TIGR00762">
    <property type="entry name" value="DegV"/>
    <property type="match status" value="1"/>
</dbReference>
<dbReference type="Pfam" id="PF02645">
    <property type="entry name" value="DegV"/>
    <property type="match status" value="1"/>
</dbReference>
<evidence type="ECO:0000313" key="2">
    <source>
        <dbReference type="EMBL" id="NCU19046.1"/>
    </source>
</evidence>
<dbReference type="PROSITE" id="PS51482">
    <property type="entry name" value="DEGV"/>
    <property type="match status" value="1"/>
</dbReference>
<organism evidence="2 3">
    <name type="scientific">Pallidibacillus pasinlerensis</name>
    <dbReference type="NCBI Taxonomy" id="2703818"/>
    <lineage>
        <taxon>Bacteria</taxon>
        <taxon>Bacillati</taxon>
        <taxon>Bacillota</taxon>
        <taxon>Bacilli</taxon>
        <taxon>Bacillales</taxon>
        <taxon>Bacillaceae</taxon>
        <taxon>Pallidibacillus</taxon>
    </lineage>
</organism>
<name>A0ABX0A6M3_9BACI</name>
<protein>
    <submittedName>
        <fullName evidence="2">DegV family protein</fullName>
    </submittedName>
</protein>
<dbReference type="InterPro" id="IPR050270">
    <property type="entry name" value="DegV_domain_contain"/>
</dbReference>
<dbReference type="EMBL" id="JAACYS010000112">
    <property type="protein sequence ID" value="NCU19046.1"/>
    <property type="molecule type" value="Genomic_DNA"/>
</dbReference>
<keyword evidence="3" id="KW-1185">Reference proteome</keyword>
<proteinExistence type="predicted"/>
<comment type="caution">
    <text evidence="2">The sequence shown here is derived from an EMBL/GenBank/DDBJ whole genome shotgun (WGS) entry which is preliminary data.</text>
</comment>
<dbReference type="RefSeq" id="WP_161921867.1">
    <property type="nucleotide sequence ID" value="NZ_JAACYS010000112.1"/>
</dbReference>
<gene>
    <name evidence="2" type="ORF">GW534_15355</name>
</gene>
<dbReference type="Gene3D" id="3.40.50.10170">
    <property type="match status" value="1"/>
</dbReference>
<dbReference type="PANTHER" id="PTHR33434">
    <property type="entry name" value="DEGV DOMAIN-CONTAINING PROTEIN DR_1986-RELATED"/>
    <property type="match status" value="1"/>
</dbReference>
<dbReference type="PANTHER" id="PTHR33434:SF2">
    <property type="entry name" value="FATTY ACID-BINDING PROTEIN TM_1468"/>
    <property type="match status" value="1"/>
</dbReference>
<dbReference type="Proteomes" id="UP000743899">
    <property type="component" value="Unassembled WGS sequence"/>
</dbReference>
<reference evidence="2 3" key="1">
    <citation type="submission" date="2020-01" db="EMBL/GenBank/DDBJ databases">
        <title>A novel Bacillus sp. from Pasinler.</title>
        <authorList>
            <person name="Adiguzel A."/>
            <person name="Ay H."/>
            <person name="Baltaci M.O."/>
        </authorList>
    </citation>
    <scope>NUCLEOTIDE SEQUENCE [LARGE SCALE GENOMIC DNA]</scope>
    <source>
        <strain evidence="2 3">P1</strain>
    </source>
</reference>
<accession>A0ABX0A6M3</accession>
<evidence type="ECO:0000256" key="1">
    <source>
        <dbReference type="ARBA" id="ARBA00023121"/>
    </source>
</evidence>
<dbReference type="InterPro" id="IPR043168">
    <property type="entry name" value="DegV_C"/>
</dbReference>